<evidence type="ECO:0000256" key="2">
    <source>
        <dbReference type="HAMAP-Rule" id="MF_01477"/>
    </source>
</evidence>
<comment type="subcellular location">
    <subcellularLocation>
        <location evidence="2">Cytoplasm</location>
    </subcellularLocation>
</comment>
<comment type="subunit">
    <text evidence="2">Interacts with ribosomal protein uL14 (rplN).</text>
</comment>
<dbReference type="RefSeq" id="WP_041502016.1">
    <property type="nucleotide sequence ID" value="NZ_JPIT01000007.1"/>
</dbReference>
<comment type="similarity">
    <text evidence="1 2">Belongs to the Iojap/RsfS family.</text>
</comment>
<evidence type="ECO:0000313" key="6">
    <source>
        <dbReference type="Proteomes" id="UP000031980"/>
    </source>
</evidence>
<keyword evidence="6" id="KW-1185">Reference proteome</keyword>
<dbReference type="GO" id="GO:0043023">
    <property type="term" value="F:ribosomal large subunit binding"/>
    <property type="evidence" value="ECO:0007669"/>
    <property type="project" value="TreeGrafter"/>
</dbReference>
<dbReference type="GO" id="GO:0005737">
    <property type="term" value="C:cytoplasm"/>
    <property type="evidence" value="ECO:0007669"/>
    <property type="project" value="UniProtKB-SubCell"/>
</dbReference>
<dbReference type="GO" id="GO:0090071">
    <property type="term" value="P:negative regulation of ribosome biogenesis"/>
    <property type="evidence" value="ECO:0007669"/>
    <property type="project" value="UniProtKB-UniRule"/>
</dbReference>
<sequence>MSGAEKIVENVIKTLDDHKGVDIVKIDLRKIENCFCSFFVICHGTSNSHVASLADYVHDSVREELKETPIHKEGEDQAQWIVLDYGDVVVHIFQKEQRDYYQLEDFWVDAKITRLEENLTINYGRKQ</sequence>
<dbReference type="NCBIfam" id="TIGR00090">
    <property type="entry name" value="rsfS_iojap_ybeB"/>
    <property type="match status" value="1"/>
</dbReference>
<keyword evidence="2" id="KW-0963">Cytoplasm</keyword>
<keyword evidence="2" id="KW-0678">Repressor</keyword>
<proteinExistence type="inferred from homology"/>
<dbReference type="PANTHER" id="PTHR21043:SF0">
    <property type="entry name" value="MITOCHONDRIAL ASSEMBLY OF RIBOSOMAL LARGE SUBUNIT PROTEIN 1"/>
    <property type="match status" value="1"/>
</dbReference>
<dbReference type="Gene3D" id="3.30.460.10">
    <property type="entry name" value="Beta Polymerase, domain 2"/>
    <property type="match status" value="1"/>
</dbReference>
<name>A0A0C3RD92_9PORP</name>
<dbReference type="EMBL" id="JPIU01000040">
    <property type="protein sequence ID" value="KIO44166.1"/>
    <property type="molecule type" value="Genomic_DNA"/>
</dbReference>
<dbReference type="GO" id="GO:0042256">
    <property type="term" value="P:cytosolic ribosome assembly"/>
    <property type="evidence" value="ECO:0007669"/>
    <property type="project" value="UniProtKB-UniRule"/>
</dbReference>
<dbReference type="InterPro" id="IPR043519">
    <property type="entry name" value="NT_sf"/>
</dbReference>
<gene>
    <name evidence="2" type="primary">rsfS</name>
    <name evidence="3" type="ORF">BA92_12385</name>
    <name evidence="4" type="ORF">IE90_00855</name>
</gene>
<accession>A0A0C3RD92</accession>
<comment type="caution">
    <text evidence="3">The sequence shown here is derived from an EMBL/GenBank/DDBJ whole genome shotgun (WGS) entry which is preliminary data.</text>
</comment>
<evidence type="ECO:0000313" key="4">
    <source>
        <dbReference type="EMBL" id="KIO47176.1"/>
    </source>
</evidence>
<keyword evidence="2" id="KW-0810">Translation regulation</keyword>
<dbReference type="OrthoDB" id="9793681at2"/>
<reference evidence="4 5" key="2">
    <citation type="submission" date="2014-07" db="EMBL/GenBank/DDBJ databases">
        <title>Porphyromonadaceae bacterium OUH 334697 = ATCC BAA-2682 = DSM 28341 draft genome.</title>
        <authorList>
            <person name="Sydenham T.V."/>
            <person name="Hasman H."/>
            <person name="Justesen U.S."/>
        </authorList>
    </citation>
    <scope>NUCLEOTIDE SEQUENCE [LARGE SCALE GENOMIC DNA]</scope>
    <source>
        <strain evidence="4 5">OUH 334697</strain>
    </source>
</reference>
<reference evidence="3 6" key="1">
    <citation type="submission" date="2014-07" db="EMBL/GenBank/DDBJ databases">
        <title>Porphyromonadaceae bacterium OUH 308042 = ATCC BAA-2681 = DSM 28342 draft genome.</title>
        <authorList>
            <person name="Sydenham T.V."/>
            <person name="Hasman H."/>
            <person name="Justensen U.S."/>
        </authorList>
    </citation>
    <scope>NUCLEOTIDE SEQUENCE [LARGE SCALE GENOMIC DNA]</scope>
    <source>
        <strain evidence="3 6">OUH 308042</strain>
    </source>
</reference>
<comment type="function">
    <text evidence="2">Functions as a ribosomal silencing factor. Interacts with ribosomal protein uL14 (rplN), blocking formation of intersubunit bridge B8. Prevents association of the 30S and 50S ribosomal subunits and the formation of functional ribosomes, thus repressing translation.</text>
</comment>
<dbReference type="GO" id="GO:0017148">
    <property type="term" value="P:negative regulation of translation"/>
    <property type="evidence" value="ECO:0007669"/>
    <property type="project" value="UniProtKB-UniRule"/>
</dbReference>
<dbReference type="Proteomes" id="UP000031937">
    <property type="component" value="Unassembled WGS sequence"/>
</dbReference>
<dbReference type="SUPFAM" id="SSF81301">
    <property type="entry name" value="Nucleotidyltransferase"/>
    <property type="match status" value="1"/>
</dbReference>
<organism evidence="3 6">
    <name type="scientific">Sanguibacteroides justesenii</name>
    <dbReference type="NCBI Taxonomy" id="1547597"/>
    <lineage>
        <taxon>Bacteria</taxon>
        <taxon>Pseudomonadati</taxon>
        <taxon>Bacteroidota</taxon>
        <taxon>Bacteroidia</taxon>
        <taxon>Bacteroidales</taxon>
        <taxon>Porphyromonadaceae</taxon>
        <taxon>Sanguibacteroides</taxon>
    </lineage>
</organism>
<dbReference type="AlphaFoldDB" id="A0A0C3RD92"/>
<dbReference type="Proteomes" id="UP000031980">
    <property type="component" value="Unassembled WGS sequence"/>
</dbReference>
<dbReference type="HAMAP" id="MF_01477">
    <property type="entry name" value="Iojap_RsfS"/>
    <property type="match status" value="1"/>
</dbReference>
<evidence type="ECO:0000256" key="1">
    <source>
        <dbReference type="ARBA" id="ARBA00010574"/>
    </source>
</evidence>
<dbReference type="Pfam" id="PF02410">
    <property type="entry name" value="RsfS"/>
    <property type="match status" value="1"/>
</dbReference>
<evidence type="ECO:0000313" key="5">
    <source>
        <dbReference type="Proteomes" id="UP000031937"/>
    </source>
</evidence>
<dbReference type="InterPro" id="IPR004394">
    <property type="entry name" value="Iojap/RsfS/C7orf30"/>
</dbReference>
<evidence type="ECO:0000313" key="3">
    <source>
        <dbReference type="EMBL" id="KIO44166.1"/>
    </source>
</evidence>
<dbReference type="EMBL" id="JPIT01000007">
    <property type="protein sequence ID" value="KIO47176.1"/>
    <property type="molecule type" value="Genomic_DNA"/>
</dbReference>
<protein>
    <recommendedName>
        <fullName evidence="2">Ribosomal silencing factor RsfS</fullName>
    </recommendedName>
</protein>
<dbReference type="PANTHER" id="PTHR21043">
    <property type="entry name" value="IOJAP SUPERFAMILY ORTHOLOG"/>
    <property type="match status" value="1"/>
</dbReference>